<dbReference type="EMBL" id="GBXM01094989">
    <property type="protein sequence ID" value="JAH13588.1"/>
    <property type="molecule type" value="Transcribed_RNA"/>
</dbReference>
<dbReference type="AlphaFoldDB" id="A0A0E9QBV9"/>
<reference evidence="1" key="1">
    <citation type="submission" date="2014-11" db="EMBL/GenBank/DDBJ databases">
        <authorList>
            <person name="Amaro Gonzalez C."/>
        </authorList>
    </citation>
    <scope>NUCLEOTIDE SEQUENCE</scope>
</reference>
<organism evidence="1">
    <name type="scientific">Anguilla anguilla</name>
    <name type="common">European freshwater eel</name>
    <name type="synonym">Muraena anguilla</name>
    <dbReference type="NCBI Taxonomy" id="7936"/>
    <lineage>
        <taxon>Eukaryota</taxon>
        <taxon>Metazoa</taxon>
        <taxon>Chordata</taxon>
        <taxon>Craniata</taxon>
        <taxon>Vertebrata</taxon>
        <taxon>Euteleostomi</taxon>
        <taxon>Actinopterygii</taxon>
        <taxon>Neopterygii</taxon>
        <taxon>Teleostei</taxon>
        <taxon>Anguilliformes</taxon>
        <taxon>Anguillidae</taxon>
        <taxon>Anguilla</taxon>
    </lineage>
</organism>
<proteinExistence type="predicted"/>
<protein>
    <submittedName>
        <fullName evidence="1">Uncharacterized protein</fullName>
    </submittedName>
</protein>
<sequence length="37" mass="4123">MSKFVICNAILIAAVPSVFRKGELYLATYTLRLCDVC</sequence>
<accession>A0A0E9QBV9</accession>
<name>A0A0E9QBV9_ANGAN</name>
<reference evidence="1" key="2">
    <citation type="journal article" date="2015" name="Fish Shellfish Immunol.">
        <title>Early steps in the European eel (Anguilla anguilla)-Vibrio vulnificus interaction in the gills: Role of the RtxA13 toxin.</title>
        <authorList>
            <person name="Callol A."/>
            <person name="Pajuelo D."/>
            <person name="Ebbesson L."/>
            <person name="Teles M."/>
            <person name="MacKenzie S."/>
            <person name="Amaro C."/>
        </authorList>
    </citation>
    <scope>NUCLEOTIDE SEQUENCE</scope>
</reference>
<evidence type="ECO:0000313" key="1">
    <source>
        <dbReference type="EMBL" id="JAH13588.1"/>
    </source>
</evidence>